<protein>
    <recommendedName>
        <fullName evidence="2">DNA polymerase III subunit delta</fullName>
        <ecNumber evidence="1">2.7.7.7</ecNumber>
    </recommendedName>
</protein>
<dbReference type="Proteomes" id="UP000316562">
    <property type="component" value="Unassembled WGS sequence"/>
</dbReference>
<evidence type="ECO:0000256" key="7">
    <source>
        <dbReference type="ARBA" id="ARBA00034754"/>
    </source>
</evidence>
<organism evidence="12 13">
    <name type="scientific">Acididesulfobacter guangdongensis</name>
    <dbReference type="NCBI Taxonomy" id="2597225"/>
    <lineage>
        <taxon>Bacteria</taxon>
        <taxon>Deltaproteobacteria</taxon>
        <taxon>Candidatus Acidulodesulfobacterales</taxon>
        <taxon>Candidatus Acididesulfobacter</taxon>
    </lineage>
</organism>
<evidence type="ECO:0000259" key="11">
    <source>
        <dbReference type="Pfam" id="PF21694"/>
    </source>
</evidence>
<evidence type="ECO:0000313" key="13">
    <source>
        <dbReference type="Proteomes" id="UP000316562"/>
    </source>
</evidence>
<comment type="catalytic activity">
    <reaction evidence="8">
        <text>DNA(n) + a 2'-deoxyribonucleoside 5'-triphosphate = DNA(n+1) + diphosphate</text>
        <dbReference type="Rhea" id="RHEA:22508"/>
        <dbReference type="Rhea" id="RHEA-COMP:17339"/>
        <dbReference type="Rhea" id="RHEA-COMP:17340"/>
        <dbReference type="ChEBI" id="CHEBI:33019"/>
        <dbReference type="ChEBI" id="CHEBI:61560"/>
        <dbReference type="ChEBI" id="CHEBI:173112"/>
        <dbReference type="EC" id="2.7.7.7"/>
    </reaction>
</comment>
<comment type="caution">
    <text evidence="12">The sequence shown here is derived from an EMBL/GenBank/DDBJ whole genome shotgun (WGS) entry which is preliminary data.</text>
</comment>
<feature type="compositionally biased region" description="Low complexity" evidence="9">
    <location>
        <begin position="187"/>
        <end position="207"/>
    </location>
</feature>
<dbReference type="EC" id="2.7.7.7" evidence="1"/>
<evidence type="ECO:0000259" key="10">
    <source>
        <dbReference type="Pfam" id="PF06144"/>
    </source>
</evidence>
<dbReference type="PANTHER" id="PTHR34388">
    <property type="entry name" value="DNA POLYMERASE III SUBUNIT DELTA"/>
    <property type="match status" value="1"/>
</dbReference>
<gene>
    <name evidence="12" type="ORF">EVJ46_03680</name>
</gene>
<reference evidence="12 13" key="1">
    <citation type="journal article" date="2019" name="ISME J.">
        <title>Insights into ecological role of a new deltaproteobacterial order Candidatus Acidulodesulfobacterales by metagenomics and metatranscriptomics.</title>
        <authorList>
            <person name="Tan S."/>
            <person name="Liu J."/>
            <person name="Fang Y."/>
            <person name="Hedlund B.P."/>
            <person name="Lian Z.H."/>
            <person name="Huang L.Y."/>
            <person name="Li J.T."/>
            <person name="Huang L.N."/>
            <person name="Li W.J."/>
            <person name="Jiang H.C."/>
            <person name="Dong H.L."/>
            <person name="Shu W.S."/>
        </authorList>
    </citation>
    <scope>NUCLEOTIDE SEQUENCE [LARGE SCALE GENOMIC DNA]</scope>
    <source>
        <strain evidence="12">AP2</strain>
    </source>
</reference>
<evidence type="ECO:0000256" key="2">
    <source>
        <dbReference type="ARBA" id="ARBA00017703"/>
    </source>
</evidence>
<feature type="domain" description="DNA polymerase III delta subunit-like C-terminal" evidence="11">
    <location>
        <begin position="250"/>
        <end position="366"/>
    </location>
</feature>
<dbReference type="GO" id="GO:0003677">
    <property type="term" value="F:DNA binding"/>
    <property type="evidence" value="ECO:0007669"/>
    <property type="project" value="InterPro"/>
</dbReference>
<dbReference type="Gene3D" id="1.10.8.60">
    <property type="match status" value="1"/>
</dbReference>
<dbReference type="SUPFAM" id="SSF48019">
    <property type="entry name" value="post-AAA+ oligomerization domain-like"/>
    <property type="match status" value="1"/>
</dbReference>
<dbReference type="InterPro" id="IPR010372">
    <property type="entry name" value="DNA_pol3_delta_N"/>
</dbReference>
<keyword evidence="4" id="KW-0548">Nucleotidyltransferase</keyword>
<name>A0A519BJ94_ACIG2</name>
<comment type="similarity">
    <text evidence="7">Belongs to the DNA polymerase HolA subunit family.</text>
</comment>
<evidence type="ECO:0000256" key="3">
    <source>
        <dbReference type="ARBA" id="ARBA00022679"/>
    </source>
</evidence>
<dbReference type="GO" id="GO:0009360">
    <property type="term" value="C:DNA polymerase III complex"/>
    <property type="evidence" value="ECO:0007669"/>
    <property type="project" value="InterPro"/>
</dbReference>
<dbReference type="Gene3D" id="1.20.272.10">
    <property type="match status" value="1"/>
</dbReference>
<dbReference type="GO" id="GO:0006261">
    <property type="term" value="P:DNA-templated DNA replication"/>
    <property type="evidence" value="ECO:0007669"/>
    <property type="project" value="TreeGrafter"/>
</dbReference>
<keyword evidence="3" id="KW-0808">Transferase</keyword>
<feature type="region of interest" description="Disordered" evidence="9">
    <location>
        <begin position="183"/>
        <end position="207"/>
    </location>
</feature>
<dbReference type="NCBIfam" id="TIGR01128">
    <property type="entry name" value="holA"/>
    <property type="match status" value="2"/>
</dbReference>
<dbReference type="Gene3D" id="3.40.50.300">
    <property type="entry name" value="P-loop containing nucleotide triphosphate hydrolases"/>
    <property type="match status" value="1"/>
</dbReference>
<sequence length="375" mass="43165">MEETLIYFFYGEDEFRINKEIEKIKLTYLNKEQYDFNFDKLSNPSASQILNIADSYPVIADKRIMLIYDFEETVLNDKDLIKYINNPSPTSVIIFYKNAAKINENNNFFKTLKSKKYFRLIRIKPLYDSELPKYISEMCREKNIAMNDETIYYFLRIIGNNLSNINNELDKIANNFKKLTGKENGASDSGGNDTNTNTSTATVSNTGRDAADGYISDGNNTAHNNNAKNVKHLTVKDIKSLISVSRAFTVFDFIDAIIDKDFKKAYNIFSLIYEEGEEPVKIISILYTEIKKIHKGKLMNRSGIDLNTILLANNIPPFLKNKFLSRINSYNLKNLSDIIEIIEETDIKLKTSGFPDNLIFEELIFKTNLAVKQYS</sequence>
<accession>A0A519BJ94</accession>
<dbReference type="Pfam" id="PF21694">
    <property type="entry name" value="DNA_pol3_delta_C"/>
    <property type="match status" value="1"/>
</dbReference>
<evidence type="ECO:0000256" key="8">
    <source>
        <dbReference type="ARBA" id="ARBA00049244"/>
    </source>
</evidence>
<dbReference type="InterPro" id="IPR048466">
    <property type="entry name" value="DNA_pol3_delta-like_C"/>
</dbReference>
<dbReference type="Pfam" id="PF06144">
    <property type="entry name" value="DNA_pol3_delta"/>
    <property type="match status" value="1"/>
</dbReference>
<dbReference type="InterPro" id="IPR008921">
    <property type="entry name" value="DNA_pol3_clamp-load_cplx_C"/>
</dbReference>
<evidence type="ECO:0000256" key="9">
    <source>
        <dbReference type="SAM" id="MobiDB-lite"/>
    </source>
</evidence>
<keyword evidence="5" id="KW-0235">DNA replication</keyword>
<dbReference type="PANTHER" id="PTHR34388:SF1">
    <property type="entry name" value="DNA POLYMERASE III SUBUNIT DELTA"/>
    <property type="match status" value="1"/>
</dbReference>
<evidence type="ECO:0000256" key="1">
    <source>
        <dbReference type="ARBA" id="ARBA00012417"/>
    </source>
</evidence>
<evidence type="ECO:0000313" key="12">
    <source>
        <dbReference type="EMBL" id="RZD17340.1"/>
    </source>
</evidence>
<dbReference type="AlphaFoldDB" id="A0A519BJ94"/>
<evidence type="ECO:0000256" key="5">
    <source>
        <dbReference type="ARBA" id="ARBA00022705"/>
    </source>
</evidence>
<dbReference type="SUPFAM" id="SSF52540">
    <property type="entry name" value="P-loop containing nucleoside triphosphate hydrolases"/>
    <property type="match status" value="1"/>
</dbReference>
<feature type="domain" description="DNA polymerase III delta N-terminal" evidence="10">
    <location>
        <begin position="7"/>
        <end position="115"/>
    </location>
</feature>
<evidence type="ECO:0000256" key="6">
    <source>
        <dbReference type="ARBA" id="ARBA00022932"/>
    </source>
</evidence>
<proteinExistence type="inferred from homology"/>
<dbReference type="GO" id="GO:0003887">
    <property type="term" value="F:DNA-directed DNA polymerase activity"/>
    <property type="evidence" value="ECO:0007669"/>
    <property type="project" value="UniProtKB-KW"/>
</dbReference>
<evidence type="ECO:0000256" key="4">
    <source>
        <dbReference type="ARBA" id="ARBA00022695"/>
    </source>
</evidence>
<dbReference type="InterPro" id="IPR005790">
    <property type="entry name" value="DNA_polIII_delta"/>
</dbReference>
<keyword evidence="6" id="KW-0239">DNA-directed DNA polymerase</keyword>
<dbReference type="EMBL" id="SGBC01000001">
    <property type="protein sequence ID" value="RZD17340.1"/>
    <property type="molecule type" value="Genomic_DNA"/>
</dbReference>
<dbReference type="InterPro" id="IPR027417">
    <property type="entry name" value="P-loop_NTPase"/>
</dbReference>